<dbReference type="PANTHER" id="PTHR47619:SF1">
    <property type="entry name" value="EXODEOXYRIBONUCLEASE WALJ"/>
    <property type="match status" value="1"/>
</dbReference>
<dbReference type="Gene3D" id="3.60.15.10">
    <property type="entry name" value="Ribonuclease Z/Hydroxyacylglutathione hydrolase-like"/>
    <property type="match status" value="1"/>
</dbReference>
<dbReference type="PANTHER" id="PTHR47619">
    <property type="entry name" value="METALLO-HYDROLASE YYCJ-RELATED"/>
    <property type="match status" value="1"/>
</dbReference>
<dbReference type="EMBL" id="OGVC01000041">
    <property type="protein sequence ID" value="SPC39625.1"/>
    <property type="molecule type" value="Genomic_DNA"/>
</dbReference>
<dbReference type="InterPro" id="IPR052533">
    <property type="entry name" value="WalJ/YycJ-like"/>
</dbReference>
<dbReference type="SUPFAM" id="SSF56281">
    <property type="entry name" value="Metallo-hydrolase/oxidoreductase"/>
    <property type="match status" value="1"/>
</dbReference>
<dbReference type="InterPro" id="IPR058121">
    <property type="entry name" value="WalJ/YycJ"/>
</dbReference>
<protein>
    <submittedName>
        <fullName evidence="2">Hydrolase</fullName>
    </submittedName>
</protein>
<keyword evidence="2" id="KW-0378">Hydrolase</keyword>
<dbReference type="InterPro" id="IPR036866">
    <property type="entry name" value="RibonucZ/Hydroxyglut_hydro"/>
</dbReference>
<evidence type="ECO:0000259" key="1">
    <source>
        <dbReference type="SMART" id="SM00849"/>
    </source>
</evidence>
<comment type="caution">
    <text evidence="2">The sequence shown here is derived from an EMBL/GenBank/DDBJ whole genome shotgun (WGS) entry which is preliminary data.</text>
</comment>
<dbReference type="GO" id="GO:0016787">
    <property type="term" value="F:hydrolase activity"/>
    <property type="evidence" value="ECO:0007669"/>
    <property type="project" value="UniProtKB-KW"/>
</dbReference>
<reference evidence="2" key="1">
    <citation type="submission" date="2018-01" db="EMBL/GenBank/DDBJ databases">
        <authorList>
            <person name="Chaillou S."/>
        </authorList>
    </citation>
    <scope>NUCLEOTIDE SEQUENCE [LARGE SCALE GENOMIC DNA]</scope>
    <source>
        <strain evidence="2">MFPC41A2801</strain>
    </source>
</reference>
<dbReference type="AlphaFoldDB" id="A0A2N9DXS4"/>
<sequence>MSENDQMQVSILASSSSGNTTYIETPQHKILVDAGMSGKRVQDLMHSIGRDLKDVDSLLVTHEHRDHSSGVGVLARRYGMDVYANQPTWDAMASIIGKVPAEHQHLFEMGKTKTLGDIDVESFGVSHDAAAAQFYQFHHNDRSFAMLTDTGYVSDQLRGTLANANAYLVECNHDLEMLRMGQYPWSLKQRILSDTGHLSNEDGAAALMACMGQQTKKIFLGHLSQENNMKELAHLTVASIMKEHDYGVGTDFEILDTDPAIADPLFAV</sequence>
<dbReference type="CDD" id="cd07733">
    <property type="entry name" value="YycJ-like_MBL-fold"/>
    <property type="match status" value="1"/>
</dbReference>
<dbReference type="Proteomes" id="UP000238739">
    <property type="component" value="Unassembled WGS sequence"/>
</dbReference>
<dbReference type="InterPro" id="IPR001279">
    <property type="entry name" value="Metallo-B-lactamas"/>
</dbReference>
<dbReference type="RefSeq" id="WP_106483530.1">
    <property type="nucleotide sequence ID" value="NZ_CBCPIL010000007.1"/>
</dbReference>
<name>A0A2N9DXS4_9LACO</name>
<proteinExistence type="predicted"/>
<evidence type="ECO:0000313" key="2">
    <source>
        <dbReference type="EMBL" id="SPC39625.1"/>
    </source>
</evidence>
<accession>A0A2N9DXS4</accession>
<dbReference type="SMART" id="SM00849">
    <property type="entry name" value="Lactamase_B"/>
    <property type="match status" value="1"/>
</dbReference>
<keyword evidence="3" id="KW-1185">Reference proteome</keyword>
<feature type="domain" description="Metallo-beta-lactamase" evidence="1">
    <location>
        <begin position="17"/>
        <end position="222"/>
    </location>
</feature>
<organism evidence="2 3">
    <name type="scientific">Latilactobacillus fuchuensis</name>
    <dbReference type="NCBI Taxonomy" id="164393"/>
    <lineage>
        <taxon>Bacteria</taxon>
        <taxon>Bacillati</taxon>
        <taxon>Bacillota</taxon>
        <taxon>Bacilli</taxon>
        <taxon>Lactobacillales</taxon>
        <taxon>Lactobacillaceae</taxon>
        <taxon>Latilactobacillus</taxon>
    </lineage>
</organism>
<dbReference type="Pfam" id="PF12706">
    <property type="entry name" value="Lactamase_B_2"/>
    <property type="match status" value="1"/>
</dbReference>
<evidence type="ECO:0000313" key="3">
    <source>
        <dbReference type="Proteomes" id="UP000238739"/>
    </source>
</evidence>
<gene>
    <name evidence="2" type="primary">walJ</name>
    <name evidence="2" type="ORF">LFUMFP_460005</name>
</gene>